<reference evidence="3 5" key="2">
    <citation type="submission" date="2013-03" db="EMBL/GenBank/DDBJ databases">
        <title>The Genome Sequence of Enterococcus avium ATCC_14025 (PacBio/Illumina hybrid assembly).</title>
        <authorList>
            <consortium name="The Broad Institute Genomics Platform"/>
            <consortium name="The Broad Institute Genome Sequencing Center for Infectious Disease"/>
            <person name="Earl A."/>
            <person name="Russ C."/>
            <person name="Gilmore M."/>
            <person name="Surin D."/>
            <person name="Walker B."/>
            <person name="Young S."/>
            <person name="Zeng Q."/>
            <person name="Gargeya S."/>
            <person name="Fitzgerald M."/>
            <person name="Haas B."/>
            <person name="Abouelleil A."/>
            <person name="Allen A.W."/>
            <person name="Alvarado L."/>
            <person name="Arachchi H.M."/>
            <person name="Berlin A.M."/>
            <person name="Chapman S.B."/>
            <person name="Gainer-Dewar J."/>
            <person name="Goldberg J."/>
            <person name="Griggs A."/>
            <person name="Gujja S."/>
            <person name="Hansen M."/>
            <person name="Howarth C."/>
            <person name="Imamovic A."/>
            <person name="Ireland A."/>
            <person name="Larimer J."/>
            <person name="McCowan C."/>
            <person name="Murphy C."/>
            <person name="Pearson M."/>
            <person name="Poon T.W."/>
            <person name="Priest M."/>
            <person name="Roberts A."/>
            <person name="Saif S."/>
            <person name="Shea T."/>
            <person name="Sisk P."/>
            <person name="Sykes S."/>
            <person name="Wortman J."/>
            <person name="Nusbaum C."/>
            <person name="Birren B."/>
        </authorList>
    </citation>
    <scope>NUCLEOTIDE SEQUENCE [LARGE SCALE GENOMIC DNA]</scope>
    <source>
        <strain evidence="3 5">ATCC 14025</strain>
    </source>
</reference>
<dbReference type="Proteomes" id="UP000014107">
    <property type="component" value="Unassembled WGS sequence"/>
</dbReference>
<evidence type="ECO:0000313" key="4">
    <source>
        <dbReference type="Proteomes" id="UP000014104"/>
    </source>
</evidence>
<keyword evidence="1" id="KW-0812">Transmembrane</keyword>
<keyword evidence="1" id="KW-1133">Transmembrane helix</keyword>
<evidence type="ECO:0000256" key="1">
    <source>
        <dbReference type="SAM" id="Phobius"/>
    </source>
</evidence>
<proteinExistence type="predicted"/>
<dbReference type="AlphaFoldDB" id="A0AAV3J6H3"/>
<comment type="caution">
    <text evidence="3">The sequence shown here is derived from an EMBL/GenBank/DDBJ whole genome shotgun (WGS) entry which is preliminary data.</text>
</comment>
<dbReference type="EMBL" id="ASWL01000001">
    <property type="protein sequence ID" value="EOU26839.1"/>
    <property type="molecule type" value="Genomic_DNA"/>
</dbReference>
<feature type="transmembrane region" description="Helical" evidence="1">
    <location>
        <begin position="12"/>
        <end position="30"/>
    </location>
</feature>
<dbReference type="EMBL" id="AHYV01000015">
    <property type="protein sequence ID" value="EOT46698.1"/>
    <property type="molecule type" value="Genomic_DNA"/>
</dbReference>
<gene>
    <name evidence="3" type="ORF">I570_00595</name>
    <name evidence="2" type="ORF">OMU_01883</name>
</gene>
<reference evidence="2 4" key="1">
    <citation type="submission" date="2013-03" db="EMBL/GenBank/DDBJ databases">
        <title>The Genome Sequence of Enterococcus avium ATCC_14025 (Illumina only assembly).</title>
        <authorList>
            <consortium name="The Broad Institute Genomics Platform"/>
            <consortium name="The Broad Institute Genome Sequencing Center for Infectious Disease"/>
            <person name="Earl A."/>
            <person name="Russ C."/>
            <person name="Gilmore M."/>
            <person name="Surin D."/>
            <person name="Walker B."/>
            <person name="Young S."/>
            <person name="Zeng Q."/>
            <person name="Gargeya S."/>
            <person name="Fitzgerald M."/>
            <person name="Haas B."/>
            <person name="Abouelleil A."/>
            <person name="Allen A.W."/>
            <person name="Alvarado L."/>
            <person name="Arachchi H.M."/>
            <person name="Berlin A.M."/>
            <person name="Chapman S.B."/>
            <person name="Gainer-Dewar J."/>
            <person name="Goldberg J."/>
            <person name="Griggs A."/>
            <person name="Gujja S."/>
            <person name="Hansen M."/>
            <person name="Howarth C."/>
            <person name="Imamovic A."/>
            <person name="Ireland A."/>
            <person name="Larimer J."/>
            <person name="McCowan C."/>
            <person name="Murphy C."/>
            <person name="Pearson M."/>
            <person name="Poon T.W."/>
            <person name="Priest M."/>
            <person name="Roberts A."/>
            <person name="Saif S."/>
            <person name="Shea T."/>
            <person name="Sisk P."/>
            <person name="Sykes S."/>
            <person name="Wortman J."/>
            <person name="Nusbaum C."/>
            <person name="Birren B."/>
        </authorList>
    </citation>
    <scope>NUCLEOTIDE SEQUENCE [LARGE SCALE GENOMIC DNA]</scope>
    <source>
        <strain evidence="2 4">ATCC 14025</strain>
    </source>
</reference>
<dbReference type="Proteomes" id="UP000014104">
    <property type="component" value="Unassembled WGS sequence"/>
</dbReference>
<protein>
    <submittedName>
        <fullName evidence="3">Uncharacterized protein</fullName>
    </submittedName>
</protein>
<organism evidence="3 5">
    <name type="scientific">Enterococcus avium ATCC 14025</name>
    <dbReference type="NCBI Taxonomy" id="1140002"/>
    <lineage>
        <taxon>Bacteria</taxon>
        <taxon>Bacillati</taxon>
        <taxon>Bacillota</taxon>
        <taxon>Bacilli</taxon>
        <taxon>Lactobacillales</taxon>
        <taxon>Enterococcaceae</taxon>
        <taxon>Enterococcus</taxon>
    </lineage>
</organism>
<sequence>MKEKQAFHINGYLGLVGLIVLVAGEFLLAVQRKVSA</sequence>
<evidence type="ECO:0000313" key="5">
    <source>
        <dbReference type="Proteomes" id="UP000014107"/>
    </source>
</evidence>
<keyword evidence="4" id="KW-1185">Reference proteome</keyword>
<name>A0AAV3J6H3_ENTAV</name>
<evidence type="ECO:0000313" key="2">
    <source>
        <dbReference type="EMBL" id="EOT46698.1"/>
    </source>
</evidence>
<evidence type="ECO:0000313" key="3">
    <source>
        <dbReference type="EMBL" id="EOU26839.1"/>
    </source>
</evidence>
<accession>A0AAV3J6H3</accession>
<keyword evidence="1" id="KW-0472">Membrane</keyword>